<feature type="domain" description="Carbohydrate kinase PfkB" evidence="3">
    <location>
        <begin position="21"/>
        <end position="128"/>
    </location>
</feature>
<dbReference type="GO" id="GO:0016301">
    <property type="term" value="F:kinase activity"/>
    <property type="evidence" value="ECO:0007669"/>
    <property type="project" value="UniProtKB-KW"/>
</dbReference>
<protein>
    <submittedName>
        <fullName evidence="4">Ribokinase</fullName>
    </submittedName>
</protein>
<accession>A0A0A3Z5R8</accession>
<gene>
    <name evidence="4" type="ORF">NG99_09785</name>
</gene>
<evidence type="ECO:0000256" key="1">
    <source>
        <dbReference type="ARBA" id="ARBA00022679"/>
    </source>
</evidence>
<dbReference type="EMBL" id="JRUQ01000028">
    <property type="protein sequence ID" value="KGT94422.1"/>
    <property type="molecule type" value="Genomic_DNA"/>
</dbReference>
<dbReference type="InterPro" id="IPR011611">
    <property type="entry name" value="PfkB_dom"/>
</dbReference>
<sequence length="270" mass="29515">MRVLGLGDNVIDRYTHTGIGYPGGNALNFSVYARLLSANAAYLGVFGDDSAAGHIRHVLEAREIDTSHCLVVPGENGYANLTIEHGERRFINSNAGGIRQTTSMDFILDDMPWLSQFSLIHTSAYSYVDELLPGLGRLPGRLSYDFSDDFEVEKIGHLCRWLDYGFFSCAERSMKETREVLEIAWNAGCRHAVATRGAEGALLFNGSAWMSQSPEIITPIDTLGAGDAFITAFLLAHIEGNTLPLSLRQASLFAAEVCLIEGAFGEGRPY</sequence>
<feature type="domain" description="Carbohydrate kinase PfkB" evidence="3">
    <location>
        <begin position="175"/>
        <end position="262"/>
    </location>
</feature>
<evidence type="ECO:0000256" key="2">
    <source>
        <dbReference type="ARBA" id="ARBA00022777"/>
    </source>
</evidence>
<dbReference type="eggNOG" id="COG0524">
    <property type="taxonomic scope" value="Bacteria"/>
</dbReference>
<proteinExistence type="predicted"/>
<dbReference type="Gene3D" id="3.40.1190.20">
    <property type="match status" value="1"/>
</dbReference>
<dbReference type="Pfam" id="PF00294">
    <property type="entry name" value="PfkB"/>
    <property type="match status" value="2"/>
</dbReference>
<evidence type="ECO:0000259" key="3">
    <source>
        <dbReference type="Pfam" id="PF00294"/>
    </source>
</evidence>
<dbReference type="PANTHER" id="PTHR10584:SF166">
    <property type="entry name" value="RIBOKINASE"/>
    <property type="match status" value="1"/>
</dbReference>
<dbReference type="Proteomes" id="UP000030351">
    <property type="component" value="Unassembled WGS sequence"/>
</dbReference>
<comment type="caution">
    <text evidence="4">The sequence shown here is derived from an EMBL/GenBank/DDBJ whole genome shotgun (WGS) entry which is preliminary data.</text>
</comment>
<dbReference type="OrthoDB" id="9813569at2"/>
<keyword evidence="1" id="KW-0808">Transferase</keyword>
<organism evidence="4 5">
    <name type="scientific">Erwinia typographi</name>
    <dbReference type="NCBI Taxonomy" id="371042"/>
    <lineage>
        <taxon>Bacteria</taxon>
        <taxon>Pseudomonadati</taxon>
        <taxon>Pseudomonadota</taxon>
        <taxon>Gammaproteobacteria</taxon>
        <taxon>Enterobacterales</taxon>
        <taxon>Erwiniaceae</taxon>
        <taxon>Erwinia</taxon>
    </lineage>
</organism>
<dbReference type="SUPFAM" id="SSF53613">
    <property type="entry name" value="Ribokinase-like"/>
    <property type="match status" value="1"/>
</dbReference>
<evidence type="ECO:0000313" key="4">
    <source>
        <dbReference type="EMBL" id="KGT94422.1"/>
    </source>
</evidence>
<dbReference type="STRING" id="371042.NG99_09785"/>
<name>A0A0A3Z5R8_9GAMM</name>
<reference evidence="4 5" key="1">
    <citation type="submission" date="2014-10" db="EMBL/GenBank/DDBJ databases">
        <title>Genome sequence of Erwinia typographi M043b.</title>
        <authorList>
            <person name="Chan K.-G."/>
            <person name="Tan W.-S."/>
        </authorList>
    </citation>
    <scope>NUCLEOTIDE SEQUENCE [LARGE SCALE GENOMIC DNA]</scope>
    <source>
        <strain evidence="4 5">M043b</strain>
    </source>
</reference>
<keyword evidence="2 4" id="KW-0418">Kinase</keyword>
<dbReference type="AlphaFoldDB" id="A0A0A3Z5R8"/>
<keyword evidence="5" id="KW-1185">Reference proteome</keyword>
<dbReference type="RefSeq" id="WP_034891547.1">
    <property type="nucleotide sequence ID" value="NZ_JRUQ01000028.1"/>
</dbReference>
<dbReference type="InterPro" id="IPR029056">
    <property type="entry name" value="Ribokinase-like"/>
</dbReference>
<evidence type="ECO:0000313" key="5">
    <source>
        <dbReference type="Proteomes" id="UP000030351"/>
    </source>
</evidence>
<dbReference type="PANTHER" id="PTHR10584">
    <property type="entry name" value="SUGAR KINASE"/>
    <property type="match status" value="1"/>
</dbReference>